<keyword evidence="3" id="KW-0067">ATP-binding</keyword>
<dbReference type="PANTHER" id="PTHR35526:SF3">
    <property type="entry name" value="ANTI-SIGMA-F FACTOR RSBW"/>
    <property type="match status" value="1"/>
</dbReference>
<evidence type="ECO:0000256" key="1">
    <source>
        <dbReference type="ARBA" id="ARBA00022527"/>
    </source>
</evidence>
<dbReference type="AlphaFoldDB" id="A0A6L3W9S2"/>
<evidence type="ECO:0000313" key="4">
    <source>
        <dbReference type="Proteomes" id="UP000483004"/>
    </source>
</evidence>
<reference evidence="3 4" key="1">
    <citation type="submission" date="2019-09" db="EMBL/GenBank/DDBJ databases">
        <title>Actinomadura physcomitrii sp. nov., a novel actinomycete isolated from moss [Physcomitrium sphaericum (Ludw) Fuernr].</title>
        <authorList>
            <person name="Liu C."/>
            <person name="Zhuang X."/>
        </authorList>
    </citation>
    <scope>NUCLEOTIDE SEQUENCE [LARGE SCALE GENOMIC DNA]</scope>
    <source>
        <strain evidence="3 4">CYP1-1B</strain>
    </source>
</reference>
<dbReference type="InterPro" id="IPR036890">
    <property type="entry name" value="HATPase_C_sf"/>
</dbReference>
<dbReference type="InterPro" id="IPR050267">
    <property type="entry name" value="Anti-sigma-factor_SerPK"/>
</dbReference>
<protein>
    <submittedName>
        <fullName evidence="3">ATP-binding protein</fullName>
    </submittedName>
</protein>
<name>A0A6L3W9S2_9ACTN</name>
<keyword evidence="1" id="KW-0723">Serine/threonine-protein kinase</keyword>
<keyword evidence="4" id="KW-1185">Reference proteome</keyword>
<dbReference type="Proteomes" id="UP000483004">
    <property type="component" value="Unassembled WGS sequence"/>
</dbReference>
<dbReference type="GO" id="GO:0004674">
    <property type="term" value="F:protein serine/threonine kinase activity"/>
    <property type="evidence" value="ECO:0007669"/>
    <property type="project" value="UniProtKB-KW"/>
</dbReference>
<organism evidence="3 4">
    <name type="scientific">Actinomadura montaniterrae</name>
    <dbReference type="NCBI Taxonomy" id="1803903"/>
    <lineage>
        <taxon>Bacteria</taxon>
        <taxon>Bacillati</taxon>
        <taxon>Actinomycetota</taxon>
        <taxon>Actinomycetes</taxon>
        <taxon>Streptosporangiales</taxon>
        <taxon>Thermomonosporaceae</taxon>
        <taxon>Actinomadura</taxon>
    </lineage>
</organism>
<keyword evidence="3" id="KW-0547">Nucleotide-binding</keyword>
<dbReference type="Pfam" id="PF13581">
    <property type="entry name" value="HATPase_c_2"/>
    <property type="match status" value="1"/>
</dbReference>
<evidence type="ECO:0000259" key="2">
    <source>
        <dbReference type="Pfam" id="PF13581"/>
    </source>
</evidence>
<dbReference type="SUPFAM" id="SSF55874">
    <property type="entry name" value="ATPase domain of HSP90 chaperone/DNA topoisomerase II/histidine kinase"/>
    <property type="match status" value="1"/>
</dbReference>
<feature type="domain" description="Histidine kinase/HSP90-like ATPase" evidence="2">
    <location>
        <begin position="27"/>
        <end position="137"/>
    </location>
</feature>
<gene>
    <name evidence="3" type="ORF">F9B16_03100</name>
</gene>
<dbReference type="GO" id="GO:0005524">
    <property type="term" value="F:ATP binding"/>
    <property type="evidence" value="ECO:0007669"/>
    <property type="project" value="UniProtKB-KW"/>
</dbReference>
<dbReference type="CDD" id="cd16936">
    <property type="entry name" value="HATPase_RsbW-like"/>
    <property type="match status" value="1"/>
</dbReference>
<dbReference type="EMBL" id="WBMR01000004">
    <property type="protein sequence ID" value="KAB2388729.1"/>
    <property type="molecule type" value="Genomic_DNA"/>
</dbReference>
<dbReference type="Gene3D" id="3.30.565.10">
    <property type="entry name" value="Histidine kinase-like ATPase, C-terminal domain"/>
    <property type="match status" value="1"/>
</dbReference>
<evidence type="ECO:0000313" key="3">
    <source>
        <dbReference type="EMBL" id="KAB2388729.1"/>
    </source>
</evidence>
<comment type="caution">
    <text evidence="3">The sequence shown here is derived from an EMBL/GenBank/DDBJ whole genome shotgun (WGS) entry which is preliminary data.</text>
</comment>
<dbReference type="InterPro" id="IPR003594">
    <property type="entry name" value="HATPase_dom"/>
</dbReference>
<dbReference type="OrthoDB" id="3479639at2"/>
<proteinExistence type="predicted"/>
<sequence>MAGPGAESPISEQARSSHHLVAHALPDAKAARRARQIVREVLRDAGVDEPAVGDAELAVGELAANAVSHAEGPYEIRFVVAGGRPIWCEVIDSDSDLVGIPEVFAKLHQDASLDGPAHADEMPQESGHGLAIVHRLAGGRCRAYPTIICATGRPGKAVAFALPGGGCSF</sequence>
<keyword evidence="1" id="KW-0808">Transferase</keyword>
<dbReference type="PANTHER" id="PTHR35526">
    <property type="entry name" value="ANTI-SIGMA-F FACTOR RSBW-RELATED"/>
    <property type="match status" value="1"/>
</dbReference>
<accession>A0A6L3W9S2</accession>
<keyword evidence="1" id="KW-0418">Kinase</keyword>